<dbReference type="InterPro" id="IPR051697">
    <property type="entry name" value="Patched_domain-protein"/>
</dbReference>
<dbReference type="PANTHER" id="PTHR10796:SF96">
    <property type="entry name" value="PATCHED-RELATED PROTEIN 9"/>
    <property type="match status" value="1"/>
</dbReference>
<proteinExistence type="predicted"/>
<dbReference type="OrthoDB" id="5860694at2759"/>
<dbReference type="GO" id="GO:0030659">
    <property type="term" value="C:cytoplasmic vesicle membrane"/>
    <property type="evidence" value="ECO:0007669"/>
    <property type="project" value="TreeGrafter"/>
</dbReference>
<feature type="transmembrane region" description="Helical" evidence="1">
    <location>
        <begin position="239"/>
        <end position="259"/>
    </location>
</feature>
<dbReference type="GO" id="GO:0005886">
    <property type="term" value="C:plasma membrane"/>
    <property type="evidence" value="ECO:0007669"/>
    <property type="project" value="TreeGrafter"/>
</dbReference>
<organism evidence="2 3">
    <name type="scientific">Teladorsagia circumcincta</name>
    <name type="common">Brown stomach worm</name>
    <name type="synonym">Ostertagia circumcincta</name>
    <dbReference type="NCBI Taxonomy" id="45464"/>
    <lineage>
        <taxon>Eukaryota</taxon>
        <taxon>Metazoa</taxon>
        <taxon>Ecdysozoa</taxon>
        <taxon>Nematoda</taxon>
        <taxon>Chromadorea</taxon>
        <taxon>Rhabditida</taxon>
        <taxon>Rhabditina</taxon>
        <taxon>Rhabditomorpha</taxon>
        <taxon>Strongyloidea</taxon>
        <taxon>Trichostrongylidae</taxon>
        <taxon>Teladorsagia</taxon>
    </lineage>
</organism>
<dbReference type="GO" id="GO:0018996">
    <property type="term" value="P:molting cycle, collagen and cuticulin-based cuticle"/>
    <property type="evidence" value="ECO:0007669"/>
    <property type="project" value="TreeGrafter"/>
</dbReference>
<protein>
    <submittedName>
        <fullName evidence="2">Uncharacterized protein</fullName>
    </submittedName>
</protein>
<dbReference type="GO" id="GO:0006897">
    <property type="term" value="P:endocytosis"/>
    <property type="evidence" value="ECO:0007669"/>
    <property type="project" value="TreeGrafter"/>
</dbReference>
<keyword evidence="1" id="KW-0472">Membrane</keyword>
<name>A0A2G9V2I7_TELCI</name>
<evidence type="ECO:0000256" key="1">
    <source>
        <dbReference type="SAM" id="Phobius"/>
    </source>
</evidence>
<sequence>MLCARLKLTDSEVADFETLAKPDHAIDLTFSIMMFVFLPDNMQSISDLKELMTLFPPRDAQRDSYSIFGSKFASFVLEAVEGNAVNSESLETVATLHRTIMSLKTKNEGKSFSDVCLRSSDGCTLHPLAYALEDEEPVLSAQFLLRYPMLIIGDLLVDNALVFGGVVVDESKKDSHGNGPIETAKALRIFYLLEPSVDVESWIDTFLEHMANYHVNSSSRLFWTSSKSLASEMERNSTLLIPFMPWAATFLLVFCMLACSSRDVVRY</sequence>
<dbReference type="Proteomes" id="UP000230423">
    <property type="component" value="Unassembled WGS sequence"/>
</dbReference>
<keyword evidence="3" id="KW-1185">Reference proteome</keyword>
<accession>A0A2G9V2I7</accession>
<gene>
    <name evidence="2" type="ORF">TELCIR_01209</name>
</gene>
<keyword evidence="1" id="KW-0812">Transmembrane</keyword>
<dbReference type="PANTHER" id="PTHR10796">
    <property type="entry name" value="PATCHED-RELATED"/>
    <property type="match status" value="1"/>
</dbReference>
<evidence type="ECO:0000313" key="2">
    <source>
        <dbReference type="EMBL" id="PIO76693.1"/>
    </source>
</evidence>
<evidence type="ECO:0000313" key="3">
    <source>
        <dbReference type="Proteomes" id="UP000230423"/>
    </source>
</evidence>
<dbReference type="EMBL" id="KZ345035">
    <property type="protein sequence ID" value="PIO76693.1"/>
    <property type="molecule type" value="Genomic_DNA"/>
</dbReference>
<keyword evidence="1" id="KW-1133">Transmembrane helix</keyword>
<reference evidence="2 3" key="1">
    <citation type="submission" date="2015-09" db="EMBL/GenBank/DDBJ databases">
        <title>Draft genome of the parasitic nematode Teladorsagia circumcincta isolate WARC Sus (inbred).</title>
        <authorList>
            <person name="Mitreva M."/>
        </authorList>
    </citation>
    <scope>NUCLEOTIDE SEQUENCE [LARGE SCALE GENOMIC DNA]</scope>
    <source>
        <strain evidence="2 3">S</strain>
    </source>
</reference>
<dbReference type="AlphaFoldDB" id="A0A2G9V2I7"/>